<sequence>MTYGYPNSFGCPAPYPTYPAYPAPYASGAGVWIAVIIVLFILLFIFGAWWWYCSFY</sequence>
<keyword evidence="1" id="KW-0812">Transmembrane</keyword>
<evidence type="ECO:0000313" key="3">
    <source>
        <dbReference type="Proteomes" id="UP001178288"/>
    </source>
</evidence>
<name>A0AA95MPA5_9BACI</name>
<keyword evidence="1" id="KW-1133">Transmembrane helix</keyword>
<proteinExistence type="predicted"/>
<accession>A0AA95MPA5</accession>
<keyword evidence="3" id="KW-1185">Reference proteome</keyword>
<protein>
    <recommendedName>
        <fullName evidence="4">YjcZ family sporulation protein</fullName>
    </recommendedName>
</protein>
<dbReference type="AlphaFoldDB" id="A0AA95MPA5"/>
<dbReference type="RefSeq" id="WP_169803128.1">
    <property type="nucleotide sequence ID" value="NZ_CP126114.1"/>
</dbReference>
<organism evidence="2 3">
    <name type="scientific">Neobacillus novalis</name>
    <dbReference type="NCBI Taxonomy" id="220687"/>
    <lineage>
        <taxon>Bacteria</taxon>
        <taxon>Bacillati</taxon>
        <taxon>Bacillota</taxon>
        <taxon>Bacilli</taxon>
        <taxon>Bacillales</taxon>
        <taxon>Bacillaceae</taxon>
        <taxon>Neobacillus</taxon>
    </lineage>
</organism>
<evidence type="ECO:0000256" key="1">
    <source>
        <dbReference type="SAM" id="Phobius"/>
    </source>
</evidence>
<evidence type="ECO:0000313" key="2">
    <source>
        <dbReference type="EMBL" id="WHY84801.1"/>
    </source>
</evidence>
<feature type="transmembrane region" description="Helical" evidence="1">
    <location>
        <begin position="29"/>
        <end position="52"/>
    </location>
</feature>
<gene>
    <name evidence="2" type="ORF">QNH39_19405</name>
</gene>
<reference evidence="2" key="1">
    <citation type="submission" date="2023-05" db="EMBL/GenBank/DDBJ databases">
        <title>Comparative genomics of Bacillaceae isolates and their secondary metabolite potential.</title>
        <authorList>
            <person name="Song L."/>
            <person name="Nielsen L.J."/>
            <person name="Mohite O."/>
            <person name="Xu X."/>
            <person name="Weber T."/>
            <person name="Kovacs A.T."/>
        </authorList>
    </citation>
    <scope>NUCLEOTIDE SEQUENCE</scope>
    <source>
        <strain evidence="2">XLM17</strain>
    </source>
</reference>
<dbReference type="EMBL" id="CP126114">
    <property type="protein sequence ID" value="WHY84801.1"/>
    <property type="molecule type" value="Genomic_DNA"/>
</dbReference>
<keyword evidence="1" id="KW-0472">Membrane</keyword>
<dbReference type="Proteomes" id="UP001178288">
    <property type="component" value="Chromosome"/>
</dbReference>
<dbReference type="KEGG" id="nnv:QNH39_19405"/>
<evidence type="ECO:0008006" key="4">
    <source>
        <dbReference type="Google" id="ProtNLM"/>
    </source>
</evidence>